<dbReference type="Proteomes" id="UP000263900">
    <property type="component" value="Chromosome"/>
</dbReference>
<dbReference type="KEGG" id="pseg:D3H65_06965"/>
<reference evidence="1 2" key="1">
    <citation type="submission" date="2018-09" db="EMBL/GenBank/DDBJ databases">
        <title>Genome sequencing of strain 6GH32-13.</title>
        <authorList>
            <person name="Weon H.-Y."/>
            <person name="Heo J."/>
            <person name="Kwon S.-W."/>
        </authorList>
    </citation>
    <scope>NUCLEOTIDE SEQUENCE [LARGE SCALE GENOMIC DNA]</scope>
    <source>
        <strain evidence="1 2">5GH32-13</strain>
    </source>
</reference>
<keyword evidence="2" id="KW-1185">Reference proteome</keyword>
<dbReference type="InterPro" id="IPR025335">
    <property type="entry name" value="DUF4241"/>
</dbReference>
<dbReference type="Pfam" id="PF14025">
    <property type="entry name" value="DUF4241"/>
    <property type="match status" value="1"/>
</dbReference>
<evidence type="ECO:0000313" key="1">
    <source>
        <dbReference type="EMBL" id="AXY73732.1"/>
    </source>
</evidence>
<dbReference type="OrthoDB" id="9789980at2"/>
<dbReference type="AlphaFoldDB" id="A0A3B7MH67"/>
<evidence type="ECO:0000313" key="2">
    <source>
        <dbReference type="Proteomes" id="UP000263900"/>
    </source>
</evidence>
<protein>
    <submittedName>
        <fullName evidence="1">DUF4241 domain-containing protein</fullName>
    </submittedName>
</protein>
<dbReference type="EMBL" id="CP032157">
    <property type="protein sequence ID" value="AXY73732.1"/>
    <property type="molecule type" value="Genomic_DNA"/>
</dbReference>
<sequence>MKRKAAVEVSYTLNKVNMYGCNRIEYRTLTVSAIFLLVFLASCMSYDQPRLGVAEAVLEEADTSKPVVTTSFQGTTLPPVFEAAFIAGTKVLQGEMAYTFYKYDVGSIKIESGKIIAGDPIVMHDASPFTELFPIGRFPVHLALAKTKDDERVAFSRIVFSENPIVRWEYALKKGQRPISIKDTSIYCYGVDAGIGLFIDSVANYYFNQKKASDWEAVFIEDEKLIRRGYMHEFEGHNLATFTTGYGDGCYATYIGFDKGGRACQLLTDFGLVAWWRL</sequence>
<name>A0A3B7MH67_9BACT</name>
<gene>
    <name evidence="1" type="ORF">D3H65_06965</name>
</gene>
<accession>A0A3B7MH67</accession>
<proteinExistence type="predicted"/>
<organism evidence="1 2">
    <name type="scientific">Paraflavitalea soli</name>
    <dbReference type="NCBI Taxonomy" id="2315862"/>
    <lineage>
        <taxon>Bacteria</taxon>
        <taxon>Pseudomonadati</taxon>
        <taxon>Bacteroidota</taxon>
        <taxon>Chitinophagia</taxon>
        <taxon>Chitinophagales</taxon>
        <taxon>Chitinophagaceae</taxon>
        <taxon>Paraflavitalea</taxon>
    </lineage>
</organism>